<dbReference type="GO" id="GO:0032259">
    <property type="term" value="P:methylation"/>
    <property type="evidence" value="ECO:0007669"/>
    <property type="project" value="UniProtKB-KW"/>
</dbReference>
<organism evidence="9 10">
    <name type="scientific">Roseateles depolymerans</name>
    <dbReference type="NCBI Taxonomy" id="76731"/>
    <lineage>
        <taxon>Bacteria</taxon>
        <taxon>Pseudomonadati</taxon>
        <taxon>Pseudomonadota</taxon>
        <taxon>Betaproteobacteria</taxon>
        <taxon>Burkholderiales</taxon>
        <taxon>Sphaerotilaceae</taxon>
        <taxon>Roseateles</taxon>
    </lineage>
</organism>
<keyword evidence="6" id="KW-0238">DNA-binding</keyword>
<dbReference type="PROSITE" id="PS00093">
    <property type="entry name" value="N4_MTASE"/>
    <property type="match status" value="1"/>
</dbReference>
<evidence type="ECO:0000256" key="2">
    <source>
        <dbReference type="ARBA" id="ARBA00022603"/>
    </source>
</evidence>
<feature type="compositionally biased region" description="Basic residues" evidence="8">
    <location>
        <begin position="1"/>
        <end position="10"/>
    </location>
</feature>
<accession>A0A0U3CW92</accession>
<dbReference type="PATRIC" id="fig|76731.3.peg.1133"/>
<gene>
    <name evidence="9" type="ORF">RD2015_1113</name>
</gene>
<feature type="compositionally biased region" description="Basic and acidic residues" evidence="8">
    <location>
        <begin position="13"/>
        <end position="22"/>
    </location>
</feature>
<keyword evidence="2 9" id="KW-0489">Methyltransferase</keyword>
<dbReference type="InterPro" id="IPR002941">
    <property type="entry name" value="DNA_methylase_N4/N6"/>
</dbReference>
<evidence type="ECO:0000256" key="6">
    <source>
        <dbReference type="ARBA" id="ARBA00023125"/>
    </source>
</evidence>
<dbReference type="Proteomes" id="UP000060699">
    <property type="component" value="Chromosome"/>
</dbReference>
<dbReference type="STRING" id="76731.RD2015_1113"/>
<dbReference type="SUPFAM" id="SSF53335">
    <property type="entry name" value="S-adenosyl-L-methionine-dependent methyltransferases"/>
    <property type="match status" value="1"/>
</dbReference>
<keyword evidence="4" id="KW-0949">S-adenosyl-L-methionine</keyword>
<dbReference type="InterPro" id="IPR029063">
    <property type="entry name" value="SAM-dependent_MTases_sf"/>
</dbReference>
<dbReference type="GO" id="GO:0015667">
    <property type="term" value="F:site-specific DNA-methyltransferase (cytosine-N4-specific) activity"/>
    <property type="evidence" value="ECO:0007669"/>
    <property type="project" value="UniProtKB-EC"/>
</dbReference>
<dbReference type="GO" id="GO:0008170">
    <property type="term" value="F:N-methyltransferase activity"/>
    <property type="evidence" value="ECO:0007669"/>
    <property type="project" value="InterPro"/>
</dbReference>
<dbReference type="GO" id="GO:0003677">
    <property type="term" value="F:DNA binding"/>
    <property type="evidence" value="ECO:0007669"/>
    <property type="project" value="UniProtKB-KW"/>
</dbReference>
<protein>
    <submittedName>
        <fullName evidence="9">DNA methyltransferase</fullName>
    </submittedName>
</protein>
<evidence type="ECO:0000256" key="7">
    <source>
        <dbReference type="ARBA" id="ARBA00049120"/>
    </source>
</evidence>
<name>A0A0U3CW92_9BURK</name>
<keyword evidence="3 9" id="KW-0808">Transferase</keyword>
<dbReference type="GO" id="GO:0009307">
    <property type="term" value="P:DNA restriction-modification system"/>
    <property type="evidence" value="ECO:0007669"/>
    <property type="project" value="UniProtKB-KW"/>
</dbReference>
<dbReference type="KEGG" id="rdp:RD2015_1113"/>
<evidence type="ECO:0000313" key="9">
    <source>
        <dbReference type="EMBL" id="ALV05606.1"/>
    </source>
</evidence>
<dbReference type="Pfam" id="PF01555">
    <property type="entry name" value="N6_N4_Mtase"/>
    <property type="match status" value="1"/>
</dbReference>
<dbReference type="REBASE" id="136915">
    <property type="entry name" value="M.Rde42856ORF1113P"/>
</dbReference>
<dbReference type="InterPro" id="IPR017985">
    <property type="entry name" value="MeTrfase_CN4_CS"/>
</dbReference>
<comment type="similarity">
    <text evidence="1">Belongs to the N(4)/N(6)-methyltransferase family. N(4) subfamily.</text>
</comment>
<dbReference type="AlphaFoldDB" id="A0A0U3CW92"/>
<evidence type="ECO:0000256" key="8">
    <source>
        <dbReference type="SAM" id="MobiDB-lite"/>
    </source>
</evidence>
<evidence type="ECO:0000256" key="5">
    <source>
        <dbReference type="ARBA" id="ARBA00022747"/>
    </source>
</evidence>
<keyword evidence="10" id="KW-1185">Reference proteome</keyword>
<evidence type="ECO:0000313" key="10">
    <source>
        <dbReference type="Proteomes" id="UP000060699"/>
    </source>
</evidence>
<reference evidence="9 10" key="1">
    <citation type="submission" date="2015-12" db="EMBL/GenBank/DDBJ databases">
        <title>Complete genome of Roseateles depolymerans KCTC 42856.</title>
        <authorList>
            <person name="Kim K.M."/>
        </authorList>
    </citation>
    <scope>NUCLEOTIDE SEQUENCE [LARGE SCALE GENOMIC DNA]</scope>
    <source>
        <strain evidence="9 10">KCTC 42856</strain>
    </source>
</reference>
<keyword evidence="5" id="KW-0680">Restriction system</keyword>
<comment type="catalytic activity">
    <reaction evidence="7">
        <text>a 2'-deoxycytidine in DNA + S-adenosyl-L-methionine = an N(4)-methyl-2'-deoxycytidine in DNA + S-adenosyl-L-homocysteine + H(+)</text>
        <dbReference type="Rhea" id="RHEA:16857"/>
        <dbReference type="Rhea" id="RHEA-COMP:11369"/>
        <dbReference type="Rhea" id="RHEA-COMP:13674"/>
        <dbReference type="ChEBI" id="CHEBI:15378"/>
        <dbReference type="ChEBI" id="CHEBI:57856"/>
        <dbReference type="ChEBI" id="CHEBI:59789"/>
        <dbReference type="ChEBI" id="CHEBI:85452"/>
        <dbReference type="ChEBI" id="CHEBI:137933"/>
        <dbReference type="EC" id="2.1.1.113"/>
    </reaction>
</comment>
<sequence>MTGKSRRPGSAKRASDAADTRPKSKGMAVEEAEPLMGRGGPEKRAGSMKRSANSAAAKTTERSAPGTEPAEARAKKVKPTHSTVGKKDVALPQRPKPQYEASGGAYYFGDSLELLSSDSFAALKGKVQLVVTSPPYPLNEKKSYGNLTGAKYLAWIESLAPVLSELLADDGSIVIELGNSWEKDRPVQSLLSMEALLAFTKAKGANLRLIQQFVCYNPSRLPSPAQWVTVNPLRTVDSFTHVWWLAKSDYPKADNSKVLRPYSPSMKALLKRGSYNAGLRPSEHRISTGSFLKDRGGSISHNLFELEQMQEGREPRLPNAFSLSNSASADFFHRACKEKGITPHPARMPLGLASFFIEFLTDEGDLVLDPFGGSNTTGFAAAMAGRQWIAVDASKQYVEQSKLRFEDPTLKGGKK</sequence>
<evidence type="ECO:0000256" key="1">
    <source>
        <dbReference type="ARBA" id="ARBA00010203"/>
    </source>
</evidence>
<dbReference type="InterPro" id="IPR001091">
    <property type="entry name" value="RM_Methyltransferase"/>
</dbReference>
<dbReference type="EMBL" id="CP013729">
    <property type="protein sequence ID" value="ALV05606.1"/>
    <property type="molecule type" value="Genomic_DNA"/>
</dbReference>
<proteinExistence type="inferred from homology"/>
<evidence type="ECO:0000256" key="3">
    <source>
        <dbReference type="ARBA" id="ARBA00022679"/>
    </source>
</evidence>
<dbReference type="Gene3D" id="3.40.50.150">
    <property type="entry name" value="Vaccinia Virus protein VP39"/>
    <property type="match status" value="1"/>
</dbReference>
<evidence type="ECO:0000256" key="4">
    <source>
        <dbReference type="ARBA" id="ARBA00022691"/>
    </source>
</evidence>
<feature type="region of interest" description="Disordered" evidence="8">
    <location>
        <begin position="1"/>
        <end position="96"/>
    </location>
</feature>
<dbReference type="PRINTS" id="PR00508">
    <property type="entry name" value="S21N4MTFRASE"/>
</dbReference>